<protein>
    <submittedName>
        <fullName evidence="2">Uncharacterized protein</fullName>
    </submittedName>
</protein>
<feature type="compositionally biased region" description="Basic residues" evidence="1">
    <location>
        <begin position="25"/>
        <end position="43"/>
    </location>
</feature>
<gene>
    <name evidence="2" type="ORF">S12H4_26519</name>
</gene>
<accession>X1T6E7</accession>
<evidence type="ECO:0000313" key="2">
    <source>
        <dbReference type="EMBL" id="GAI83130.1"/>
    </source>
</evidence>
<dbReference type="EMBL" id="BARW01015054">
    <property type="protein sequence ID" value="GAI83130.1"/>
    <property type="molecule type" value="Genomic_DNA"/>
</dbReference>
<organism evidence="2">
    <name type="scientific">marine sediment metagenome</name>
    <dbReference type="NCBI Taxonomy" id="412755"/>
    <lineage>
        <taxon>unclassified sequences</taxon>
        <taxon>metagenomes</taxon>
        <taxon>ecological metagenomes</taxon>
    </lineage>
</organism>
<name>X1T6E7_9ZZZZ</name>
<dbReference type="AlphaFoldDB" id="X1T6E7"/>
<sequence length="43" mass="5145">MSNTKVIQFTKKQIEINRSNVPKNVPKRRLKMSKTKVRQKLTF</sequence>
<feature type="region of interest" description="Disordered" evidence="1">
    <location>
        <begin position="18"/>
        <end position="43"/>
    </location>
</feature>
<proteinExistence type="predicted"/>
<evidence type="ECO:0000256" key="1">
    <source>
        <dbReference type="SAM" id="MobiDB-lite"/>
    </source>
</evidence>
<reference evidence="2" key="1">
    <citation type="journal article" date="2014" name="Front. Microbiol.">
        <title>High frequency of phylogenetically diverse reductive dehalogenase-homologous genes in deep subseafloor sedimentary metagenomes.</title>
        <authorList>
            <person name="Kawai M."/>
            <person name="Futagami T."/>
            <person name="Toyoda A."/>
            <person name="Takaki Y."/>
            <person name="Nishi S."/>
            <person name="Hori S."/>
            <person name="Arai W."/>
            <person name="Tsubouchi T."/>
            <person name="Morono Y."/>
            <person name="Uchiyama I."/>
            <person name="Ito T."/>
            <person name="Fujiyama A."/>
            <person name="Inagaki F."/>
            <person name="Takami H."/>
        </authorList>
    </citation>
    <scope>NUCLEOTIDE SEQUENCE</scope>
    <source>
        <strain evidence="2">Expedition CK06-06</strain>
    </source>
</reference>
<comment type="caution">
    <text evidence="2">The sequence shown here is derived from an EMBL/GenBank/DDBJ whole genome shotgun (WGS) entry which is preliminary data.</text>
</comment>